<protein>
    <submittedName>
        <fullName evidence="2">Uncharacterized protein</fullName>
    </submittedName>
</protein>
<feature type="compositionally biased region" description="Acidic residues" evidence="1">
    <location>
        <begin position="1"/>
        <end position="19"/>
    </location>
</feature>
<proteinExistence type="predicted"/>
<reference evidence="2 3" key="1">
    <citation type="submission" date="2020-04" db="EMBL/GenBank/DDBJ databases">
        <title>Perkinsus chesapeaki whole genome sequence.</title>
        <authorList>
            <person name="Bogema D.R."/>
        </authorList>
    </citation>
    <scope>NUCLEOTIDE SEQUENCE [LARGE SCALE GENOMIC DNA]</scope>
    <source>
        <strain evidence="2">ATCC PRA-425</strain>
    </source>
</reference>
<keyword evidence="3" id="KW-1185">Reference proteome</keyword>
<accession>A0A7J6LYP2</accession>
<gene>
    <name evidence="2" type="ORF">FOL47_005199</name>
</gene>
<evidence type="ECO:0000256" key="1">
    <source>
        <dbReference type="SAM" id="MobiDB-lite"/>
    </source>
</evidence>
<evidence type="ECO:0000313" key="2">
    <source>
        <dbReference type="EMBL" id="KAF4664334.1"/>
    </source>
</evidence>
<feature type="region of interest" description="Disordered" evidence="1">
    <location>
        <begin position="175"/>
        <end position="207"/>
    </location>
</feature>
<name>A0A7J6LYP2_PERCH</name>
<dbReference type="EMBL" id="JAAPAO010000290">
    <property type="protein sequence ID" value="KAF4664334.1"/>
    <property type="molecule type" value="Genomic_DNA"/>
</dbReference>
<feature type="region of interest" description="Disordered" evidence="1">
    <location>
        <begin position="309"/>
        <end position="373"/>
    </location>
</feature>
<feature type="compositionally biased region" description="Basic and acidic residues" evidence="1">
    <location>
        <begin position="175"/>
        <end position="192"/>
    </location>
</feature>
<dbReference type="AlphaFoldDB" id="A0A7J6LYP2"/>
<evidence type="ECO:0000313" key="3">
    <source>
        <dbReference type="Proteomes" id="UP000591131"/>
    </source>
</evidence>
<feature type="compositionally biased region" description="Basic and acidic residues" evidence="1">
    <location>
        <begin position="341"/>
        <end position="353"/>
    </location>
</feature>
<dbReference type="OrthoDB" id="10414343at2759"/>
<feature type="region of interest" description="Disordered" evidence="1">
    <location>
        <begin position="1"/>
        <end position="121"/>
    </location>
</feature>
<feature type="compositionally biased region" description="Low complexity" evidence="1">
    <location>
        <begin position="310"/>
        <end position="320"/>
    </location>
</feature>
<dbReference type="Proteomes" id="UP000591131">
    <property type="component" value="Unassembled WGS sequence"/>
</dbReference>
<feature type="compositionally biased region" description="Basic residues" evidence="1">
    <location>
        <begin position="331"/>
        <end position="340"/>
    </location>
</feature>
<comment type="caution">
    <text evidence="2">The sequence shown here is derived from an EMBL/GenBank/DDBJ whole genome shotgun (WGS) entry which is preliminary data.</text>
</comment>
<feature type="compositionally biased region" description="Polar residues" evidence="1">
    <location>
        <begin position="42"/>
        <end position="53"/>
    </location>
</feature>
<organism evidence="2 3">
    <name type="scientific">Perkinsus chesapeaki</name>
    <name type="common">Clam parasite</name>
    <name type="synonym">Perkinsus andrewsi</name>
    <dbReference type="NCBI Taxonomy" id="330153"/>
    <lineage>
        <taxon>Eukaryota</taxon>
        <taxon>Sar</taxon>
        <taxon>Alveolata</taxon>
        <taxon>Perkinsozoa</taxon>
        <taxon>Perkinsea</taxon>
        <taxon>Perkinsida</taxon>
        <taxon>Perkinsidae</taxon>
        <taxon>Perkinsus</taxon>
    </lineage>
</organism>
<sequence length="373" mass="41134">MSSTEEEGPPPDSVQEEEGAAPTAVGESDAPVESKNPEQPEESQQPTDQTNVEETVEPNAKEVVVEEEEQPAAVDDHQNEAAAEVMASKPAEEVGPQATEGKAPPEAPPTAEEREDENNRELMQESLARARRCAAELLSTVRLLSEELQGMTALPDLEQHLQKIRDNAEEIGKLGTLKADKEEEKATLEHDTSQNIESRPSTAERTDGGVAALKEIQQLRQQLHRGDGLTTIEETECEVEELKRVRRQIRYLFGGVLASLPTETAAISAMQSQAVELYYPQQQESLQHNRNISSKNSYGAQKMRVDDDASTYSLSSSNASIFTPHSPNDGRRKHDKHRTKPSVERQRDPKDSFTSDGLGILPRERSVALANND</sequence>